<comment type="caution">
    <text evidence="2">The sequence shown here is derived from an EMBL/GenBank/DDBJ whole genome shotgun (WGS) entry which is preliminary data.</text>
</comment>
<proteinExistence type="predicted"/>
<dbReference type="PROSITE" id="PS51257">
    <property type="entry name" value="PROKAR_LIPOPROTEIN"/>
    <property type="match status" value="1"/>
</dbReference>
<dbReference type="AlphaFoldDB" id="A0A0A2EK24"/>
<organism evidence="2 3">
    <name type="scientific">Porphyromonas cangingivalis</name>
    <dbReference type="NCBI Taxonomy" id="36874"/>
    <lineage>
        <taxon>Bacteria</taxon>
        <taxon>Pseudomonadati</taxon>
        <taxon>Bacteroidota</taxon>
        <taxon>Bacteroidia</taxon>
        <taxon>Bacteroidales</taxon>
        <taxon>Porphyromonadaceae</taxon>
        <taxon>Porphyromonas</taxon>
    </lineage>
</organism>
<reference evidence="2 3" key="1">
    <citation type="submission" date="2014-08" db="EMBL/GenBank/DDBJ databases">
        <title>Porphyromonas cangingivalis strain:COT-109_OH1386 Genome sequencing.</title>
        <authorList>
            <person name="Wallis C."/>
            <person name="Deusch O."/>
            <person name="O'Flynn C."/>
            <person name="Davis I."/>
            <person name="Jospin G."/>
            <person name="Darling A.E."/>
            <person name="Coil D.A."/>
            <person name="Alexiev A."/>
            <person name="Horsfall A."/>
            <person name="Kirkwood N."/>
            <person name="Harris S."/>
            <person name="Eisen J.A."/>
        </authorList>
    </citation>
    <scope>NUCLEOTIDE SEQUENCE [LARGE SCALE GENOMIC DNA]</scope>
    <source>
        <strain evidence="3">COT-109 OH1386</strain>
    </source>
</reference>
<dbReference type="EMBL" id="JQJD01000052">
    <property type="protein sequence ID" value="KGN79211.1"/>
    <property type="molecule type" value="Genomic_DNA"/>
</dbReference>
<dbReference type="Proteomes" id="UP000030125">
    <property type="component" value="Unassembled WGS sequence"/>
</dbReference>
<evidence type="ECO:0000313" key="2">
    <source>
        <dbReference type="EMBL" id="KGN79211.1"/>
    </source>
</evidence>
<name>A0A0A2EK24_PORCN</name>
<sequence>MKLSNKIAVLLCTLGILFFSSCKKDASAPEVDIFKNTEWRGKVNLESALNKKTAYYVIKFFGDKTFRISAADAGGMIYKDLKAGTYKLVDGHTLKLYLENGGSFSFLYRERDSQSYIYAGYYGVNMYRQ</sequence>
<keyword evidence="1" id="KW-0732">Signal</keyword>
<evidence type="ECO:0000313" key="3">
    <source>
        <dbReference type="Proteomes" id="UP000030125"/>
    </source>
</evidence>
<feature type="signal peptide" evidence="1">
    <location>
        <begin position="1"/>
        <end position="23"/>
    </location>
</feature>
<accession>A0A0A2EK24</accession>
<feature type="chain" id="PRO_5001986250" description="Lipoprotein" evidence="1">
    <location>
        <begin position="24"/>
        <end position="129"/>
    </location>
</feature>
<gene>
    <name evidence="2" type="ORF">HQ35_08595</name>
</gene>
<dbReference type="RefSeq" id="WP_036852509.1">
    <property type="nucleotide sequence ID" value="NZ_JQJD01000052.1"/>
</dbReference>
<evidence type="ECO:0000256" key="1">
    <source>
        <dbReference type="SAM" id="SignalP"/>
    </source>
</evidence>
<evidence type="ECO:0008006" key="4">
    <source>
        <dbReference type="Google" id="ProtNLM"/>
    </source>
</evidence>
<protein>
    <recommendedName>
        <fullName evidence="4">Lipoprotein</fullName>
    </recommendedName>
</protein>
<keyword evidence="3" id="KW-1185">Reference proteome</keyword>